<dbReference type="AlphaFoldDB" id="A0A8S1HD46"/>
<accession>A0A8S1HD46</accession>
<proteinExistence type="predicted"/>
<sequence>MSHRRRQGIVCDLREQGTARIIFSKDGTKFQGVLETDSGETIALRGKCSEGTVPSTSDVPPPPVVMTVDIIDGEEGSSFRVPGVQVRVQGCHAAIDSEAVTFLASERIIGMRAAVEIQQHMNPAMAEGAHEVYVGPMKVQVLTSHRPSPQMRRESQCCDKNDVRILELSDDFLA</sequence>
<name>A0A8S1HD46_9PELO</name>
<evidence type="ECO:0000313" key="1">
    <source>
        <dbReference type="EMBL" id="CAD6193147.1"/>
    </source>
</evidence>
<dbReference type="Proteomes" id="UP000835052">
    <property type="component" value="Unassembled WGS sequence"/>
</dbReference>
<organism evidence="1 2">
    <name type="scientific">Caenorhabditis auriculariae</name>
    <dbReference type="NCBI Taxonomy" id="2777116"/>
    <lineage>
        <taxon>Eukaryota</taxon>
        <taxon>Metazoa</taxon>
        <taxon>Ecdysozoa</taxon>
        <taxon>Nematoda</taxon>
        <taxon>Chromadorea</taxon>
        <taxon>Rhabditida</taxon>
        <taxon>Rhabditina</taxon>
        <taxon>Rhabditomorpha</taxon>
        <taxon>Rhabditoidea</taxon>
        <taxon>Rhabditidae</taxon>
        <taxon>Peloderinae</taxon>
        <taxon>Caenorhabditis</taxon>
    </lineage>
</organism>
<keyword evidence="2" id="KW-1185">Reference proteome</keyword>
<evidence type="ECO:0000313" key="2">
    <source>
        <dbReference type="Proteomes" id="UP000835052"/>
    </source>
</evidence>
<reference evidence="1" key="1">
    <citation type="submission" date="2020-10" db="EMBL/GenBank/DDBJ databases">
        <authorList>
            <person name="Kikuchi T."/>
        </authorList>
    </citation>
    <scope>NUCLEOTIDE SEQUENCE</scope>
    <source>
        <strain evidence="1">NKZ352</strain>
    </source>
</reference>
<gene>
    <name evidence="1" type="ORF">CAUJ_LOCUS9066</name>
</gene>
<dbReference type="EMBL" id="CAJGYM010000033">
    <property type="protein sequence ID" value="CAD6193147.1"/>
    <property type="molecule type" value="Genomic_DNA"/>
</dbReference>
<dbReference type="OrthoDB" id="5776386at2759"/>
<protein>
    <submittedName>
        <fullName evidence="1">Uncharacterized protein</fullName>
    </submittedName>
</protein>
<comment type="caution">
    <text evidence="1">The sequence shown here is derived from an EMBL/GenBank/DDBJ whole genome shotgun (WGS) entry which is preliminary data.</text>
</comment>